<feature type="domain" description="Dehydrogenase E1 component" evidence="6">
    <location>
        <begin position="13"/>
        <end position="308"/>
    </location>
</feature>
<dbReference type="GO" id="GO:0006086">
    <property type="term" value="P:pyruvate decarboxylation to acetyl-CoA"/>
    <property type="evidence" value="ECO:0007669"/>
    <property type="project" value="TreeGrafter"/>
</dbReference>
<dbReference type="Proteomes" id="UP000244912">
    <property type="component" value="Unassembled WGS sequence"/>
</dbReference>
<dbReference type="InterPro" id="IPR029061">
    <property type="entry name" value="THDP-binding"/>
</dbReference>
<dbReference type="SUPFAM" id="SSF52518">
    <property type="entry name" value="Thiamin diphosphate-binding fold (THDP-binding)"/>
    <property type="match status" value="1"/>
</dbReference>
<keyword evidence="3" id="KW-0786">Thiamine pyrophosphate</keyword>
<comment type="catalytic activity">
    <reaction evidence="5">
        <text>N(6)-[(R)-lipoyl]-L-lysyl-[protein] + pyruvate + H(+) = N(6)-[(R)-S(8)-acetyldihydrolipoyl]-L-lysyl-[protein] + CO2</text>
        <dbReference type="Rhea" id="RHEA:19189"/>
        <dbReference type="Rhea" id="RHEA-COMP:10474"/>
        <dbReference type="Rhea" id="RHEA-COMP:10478"/>
        <dbReference type="ChEBI" id="CHEBI:15361"/>
        <dbReference type="ChEBI" id="CHEBI:15378"/>
        <dbReference type="ChEBI" id="CHEBI:16526"/>
        <dbReference type="ChEBI" id="CHEBI:83099"/>
        <dbReference type="ChEBI" id="CHEBI:83111"/>
        <dbReference type="EC" id="1.2.4.1"/>
    </reaction>
</comment>
<evidence type="ECO:0000256" key="1">
    <source>
        <dbReference type="ARBA" id="ARBA00001964"/>
    </source>
</evidence>
<name>A0A2R8C0V0_9RHOB</name>
<organism evidence="7 8">
    <name type="scientific">Palleronia abyssalis</name>
    <dbReference type="NCBI Taxonomy" id="1501240"/>
    <lineage>
        <taxon>Bacteria</taxon>
        <taxon>Pseudomonadati</taxon>
        <taxon>Pseudomonadota</taxon>
        <taxon>Alphaproteobacteria</taxon>
        <taxon>Rhodobacterales</taxon>
        <taxon>Roseobacteraceae</taxon>
        <taxon>Palleronia</taxon>
    </lineage>
</organism>
<comment type="cofactor">
    <cofactor evidence="1">
        <name>thiamine diphosphate</name>
        <dbReference type="ChEBI" id="CHEBI:58937"/>
    </cofactor>
</comment>
<dbReference type="InterPro" id="IPR001017">
    <property type="entry name" value="DH_E1"/>
</dbReference>
<dbReference type="EMBL" id="ONZF01000013">
    <property type="protein sequence ID" value="SPJ26033.1"/>
    <property type="molecule type" value="Genomic_DNA"/>
</dbReference>
<sequence length="321" mass="34585">MQQSPDQIRRAYRQMRLIREFEERLHVENPKGEIAGFTHLYSGQEAIAVGVCENLRDTDYIISTHRGHGHCLARGCDPKGMMHEIYGRADGLGKGRGGSMHIADLDKGMLGANGIVGGGQPIAVGAAVACKARQDGSVSVSFTGDGASNQGTVFEAMNMAVVLKLPKVFVLENNGYSEHTGASYGIGGDLKTRTEGFGIPVWEADGFDYFSVYDAAGEAIEHARAGKGPSAILATATRYFGHFEGDPQNYRAKDEVKNFRETKDALKRIREKVTGAGIFTAEDLDSIDAEVLKLIDDSVGTARNGPVPGADIMMSDVYVDY</sequence>
<dbReference type="EC" id="1.1.1.-" evidence="7"/>
<evidence type="ECO:0000256" key="4">
    <source>
        <dbReference type="ARBA" id="ARBA00025211"/>
    </source>
</evidence>
<dbReference type="GO" id="GO:0004739">
    <property type="term" value="F:pyruvate dehydrogenase (acetyl-transferring) activity"/>
    <property type="evidence" value="ECO:0007669"/>
    <property type="project" value="UniProtKB-EC"/>
</dbReference>
<evidence type="ECO:0000256" key="5">
    <source>
        <dbReference type="ARBA" id="ARBA00051231"/>
    </source>
</evidence>
<accession>A0A2R8C0V0</accession>
<evidence type="ECO:0000256" key="3">
    <source>
        <dbReference type="ARBA" id="ARBA00023052"/>
    </source>
</evidence>
<dbReference type="CDD" id="cd02000">
    <property type="entry name" value="TPP_E1_PDC_ADC_BCADC"/>
    <property type="match status" value="1"/>
</dbReference>
<proteinExistence type="predicted"/>
<gene>
    <name evidence="7" type="primary">acoA_2</name>
    <name evidence="7" type="ORF">PAA8504_03889</name>
</gene>
<dbReference type="Pfam" id="PF00676">
    <property type="entry name" value="E1_dh"/>
    <property type="match status" value="1"/>
</dbReference>
<dbReference type="PANTHER" id="PTHR11516">
    <property type="entry name" value="PYRUVATE DEHYDROGENASE E1 COMPONENT, ALPHA SUBUNIT BACTERIAL AND ORGANELLAR"/>
    <property type="match status" value="1"/>
</dbReference>
<dbReference type="RefSeq" id="WP_108895750.1">
    <property type="nucleotide sequence ID" value="NZ_ONZF01000013.1"/>
</dbReference>
<evidence type="ECO:0000313" key="8">
    <source>
        <dbReference type="Proteomes" id="UP000244912"/>
    </source>
</evidence>
<evidence type="ECO:0000256" key="2">
    <source>
        <dbReference type="ARBA" id="ARBA00023002"/>
    </source>
</evidence>
<dbReference type="InterPro" id="IPR050642">
    <property type="entry name" value="PDH_E1_Alpha_Subunit"/>
</dbReference>
<evidence type="ECO:0000313" key="7">
    <source>
        <dbReference type="EMBL" id="SPJ26033.1"/>
    </source>
</evidence>
<keyword evidence="8" id="KW-1185">Reference proteome</keyword>
<keyword evidence="2 7" id="KW-0560">Oxidoreductase</keyword>
<dbReference type="AlphaFoldDB" id="A0A2R8C0V0"/>
<protein>
    <submittedName>
        <fullName evidence="7">Acetoin:2,6-dichlorophenolindophenol oxidoreductase subunit alpha</fullName>
        <ecNumber evidence="7">1.1.1.-</ecNumber>
    </submittedName>
</protein>
<reference evidence="8" key="1">
    <citation type="submission" date="2018-03" db="EMBL/GenBank/DDBJ databases">
        <authorList>
            <person name="Rodrigo-Torres L."/>
            <person name="Arahal R. D."/>
            <person name="Lucena T."/>
        </authorList>
    </citation>
    <scope>NUCLEOTIDE SEQUENCE [LARGE SCALE GENOMIC DNA]</scope>
    <source>
        <strain evidence="8">CECT 8504</strain>
    </source>
</reference>
<dbReference type="OrthoDB" id="9766715at2"/>
<comment type="function">
    <text evidence="4">The pyruvate dehydrogenase complex catalyzes the overall conversion of pyruvate to acetyl-CoA and CO(2). It contains multiple copies of three enzymatic components: pyruvate dehydrogenase (E1), dihydrolipoamide acetyltransferase (E2) and lipoamide dehydrogenase (E3).</text>
</comment>
<dbReference type="Gene3D" id="3.40.50.970">
    <property type="match status" value="1"/>
</dbReference>
<evidence type="ECO:0000259" key="6">
    <source>
        <dbReference type="Pfam" id="PF00676"/>
    </source>
</evidence>
<dbReference type="PANTHER" id="PTHR11516:SF60">
    <property type="entry name" value="PYRUVATE DEHYDROGENASE E1 COMPONENT SUBUNIT ALPHA"/>
    <property type="match status" value="1"/>
</dbReference>